<dbReference type="PANTHER" id="PTHR30595:SF6">
    <property type="entry name" value="SCHLAFEN ALBA-2 DOMAIN-CONTAINING PROTEIN"/>
    <property type="match status" value="1"/>
</dbReference>
<dbReference type="PANTHER" id="PTHR30595">
    <property type="entry name" value="GLPR-RELATED TRANSCRIPTIONAL REPRESSOR"/>
    <property type="match status" value="1"/>
</dbReference>
<reference evidence="2 3" key="1">
    <citation type="submission" date="2019-08" db="EMBL/GenBank/DDBJ databases">
        <title>In-depth cultivation of the pig gut microbiome towards novel bacterial diversity and tailored functional studies.</title>
        <authorList>
            <person name="Wylensek D."/>
            <person name="Hitch T.C.A."/>
            <person name="Clavel T."/>
        </authorList>
    </citation>
    <scope>NUCLEOTIDE SEQUENCE [LARGE SCALE GENOMIC DNA]</scope>
    <source>
        <strain evidence="2 3">WCA-389-WT-23D1</strain>
    </source>
</reference>
<dbReference type="Gene3D" id="3.30.565.60">
    <property type="match status" value="1"/>
</dbReference>
<name>A0A7X2NJG9_9CLOT</name>
<accession>A0A7X2NJG9</accession>
<evidence type="ECO:0000313" key="2">
    <source>
        <dbReference type="EMBL" id="MSS35982.1"/>
    </source>
</evidence>
<organism evidence="2 3">
    <name type="scientific">Clostridium porci</name>
    <dbReference type="NCBI Taxonomy" id="2605778"/>
    <lineage>
        <taxon>Bacteria</taxon>
        <taxon>Bacillati</taxon>
        <taxon>Bacillota</taxon>
        <taxon>Clostridia</taxon>
        <taxon>Eubacteriales</taxon>
        <taxon>Clostridiaceae</taxon>
        <taxon>Clostridium</taxon>
    </lineage>
</organism>
<keyword evidence="3" id="KW-1185">Reference proteome</keyword>
<feature type="domain" description="Schlafen AlbA-2" evidence="1">
    <location>
        <begin position="5"/>
        <end position="121"/>
    </location>
</feature>
<dbReference type="Gene3D" id="1.10.10.10">
    <property type="entry name" value="Winged helix-like DNA-binding domain superfamily/Winged helix DNA-binding domain"/>
    <property type="match status" value="1"/>
</dbReference>
<dbReference type="InterPro" id="IPR038461">
    <property type="entry name" value="Schlafen_AlbA_2_dom_sf"/>
</dbReference>
<dbReference type="Pfam" id="PF04326">
    <property type="entry name" value="SLFN_AlbA_2"/>
    <property type="match status" value="1"/>
</dbReference>
<protein>
    <submittedName>
        <fullName evidence="2">AAA family ATPase</fullName>
    </submittedName>
</protein>
<evidence type="ECO:0000313" key="3">
    <source>
        <dbReference type="Proteomes" id="UP000429958"/>
    </source>
</evidence>
<dbReference type="AlphaFoldDB" id="A0A7X2NJG9"/>
<dbReference type="InterPro" id="IPR036388">
    <property type="entry name" value="WH-like_DNA-bd_sf"/>
</dbReference>
<comment type="caution">
    <text evidence="2">The sequence shown here is derived from an EMBL/GenBank/DDBJ whole genome shotgun (WGS) entry which is preliminary data.</text>
</comment>
<dbReference type="SUPFAM" id="SSF46785">
    <property type="entry name" value="Winged helix' DNA-binding domain"/>
    <property type="match status" value="1"/>
</dbReference>
<proteinExistence type="predicted"/>
<dbReference type="Pfam" id="PF13749">
    <property type="entry name" value="HATPase_c_4"/>
    <property type="match status" value="1"/>
</dbReference>
<dbReference type="InterPro" id="IPR038475">
    <property type="entry name" value="RecG_C_sf"/>
</dbReference>
<dbReference type="Gene3D" id="3.30.950.30">
    <property type="entry name" value="Schlafen, AAA domain"/>
    <property type="match status" value="1"/>
</dbReference>
<evidence type="ECO:0000259" key="1">
    <source>
        <dbReference type="Pfam" id="PF04326"/>
    </source>
</evidence>
<gene>
    <name evidence="2" type="ORF">FYJ39_05155</name>
</gene>
<dbReference type="InterPro" id="IPR036390">
    <property type="entry name" value="WH_DNA-bd_sf"/>
</dbReference>
<sequence>MAFQESETVELKEIVVEDIKKEIIAFANSAGGTLYVGISDNGSVVGVDNPDMATQQISNMVRDGIKPDVTMFTRYDTKEAEGKQVIAVEVQRGTERPYYLAKKGLRPEGVYVRQGTSSVPATTTAIRRMIKDTDGDSFEAMRSLEQTLTFEAATKEFQLRKIEFGSAQMKTLGLLNTDGIYTNLGLLLSEQCTHTVKGAVFEGTDQSVFRDRQEFTGSLLQQLNEVYEYIDRRNQVKATFDKLRRIDTRDYPEVAIREALLNSLVHRDYSFSASTLISVYDDRIEFTSIGGLPDGISLNDIMLGLSVCRNQKLANVFYRLQLIEAYGTGMMKIMRAYENSSHKPAIETTDNAFKIVLPNLNEGNYILPLPDAGNELEQSVLEFIQNHGSITRKEVETVAAINQTAAGRLLSKMVQTNLILQIRQGKNTKYILPH</sequence>
<dbReference type="Proteomes" id="UP000429958">
    <property type="component" value="Unassembled WGS sequence"/>
</dbReference>
<dbReference type="RefSeq" id="WP_154471411.1">
    <property type="nucleotide sequence ID" value="NZ_VUMD01000004.1"/>
</dbReference>
<dbReference type="InterPro" id="IPR007421">
    <property type="entry name" value="Schlafen_AlbA_2_dom"/>
</dbReference>
<dbReference type="EMBL" id="VUMD01000004">
    <property type="protein sequence ID" value="MSS35982.1"/>
    <property type="molecule type" value="Genomic_DNA"/>
</dbReference>